<dbReference type="OrthoDB" id="2984700at2759"/>
<protein>
    <submittedName>
        <fullName evidence="2">Uncharacterized protein</fullName>
    </submittedName>
</protein>
<feature type="region of interest" description="Disordered" evidence="1">
    <location>
        <begin position="31"/>
        <end position="75"/>
    </location>
</feature>
<comment type="caution">
    <text evidence="2">The sequence shown here is derived from an EMBL/GenBank/DDBJ whole genome shotgun (WGS) entry which is preliminary data.</text>
</comment>
<reference evidence="2 3" key="1">
    <citation type="journal article" date="2020" name="ISME J.">
        <title>Uncovering the hidden diversity of litter-decomposition mechanisms in mushroom-forming fungi.</title>
        <authorList>
            <person name="Floudas D."/>
            <person name="Bentzer J."/>
            <person name="Ahren D."/>
            <person name="Johansson T."/>
            <person name="Persson P."/>
            <person name="Tunlid A."/>
        </authorList>
    </citation>
    <scope>NUCLEOTIDE SEQUENCE [LARGE SCALE GENOMIC DNA]</scope>
    <source>
        <strain evidence="2 3">CBS 661.87</strain>
    </source>
</reference>
<sequence length="457" mass="50588">MSSRPTSPRVPELRNKWTVSPEFSDALLTAMRERSRTGGPGPLPRLPSLLQLSPVETLETPSPKSSPMKPDSAERLKMKTRVAIRDTNPHRFQVVSLGDAVRYTASDQSPKDCKTSTGTPPRSPKMARSNQSWKKVRADENTVPTSAREYLKTDTPDRIKTLSERNKNVPAPECPPSDLPPQSHLDNQAICTLPTRDTMLPPDSHGRSAENNKQAKESNYRSTLRAPNNSSRRTLHFKSPSLGNIRTKPNLVLDPQTTPLPRVACRKRTNTLSADHYRRSEKAPNTNSEAVVQCGHQNPGKDSLKRHAIYTQSMYVPVNERQGLLHKEGSRPALDEPSPLHAFPFRSSIPSGLNKPASTPLGSAPVNSALGFIDLPVRPPGLLESTFGSQSSISSVYSQDELAAMNQTRPLTRYGISSEFVQAARSSKLDEAPLQHHPIVFMLLVEIERAMQEWCTI</sequence>
<evidence type="ECO:0000313" key="3">
    <source>
        <dbReference type="Proteomes" id="UP000565441"/>
    </source>
</evidence>
<feature type="compositionally biased region" description="Polar residues" evidence="1">
    <location>
        <begin position="220"/>
        <end position="232"/>
    </location>
</feature>
<dbReference type="AlphaFoldDB" id="A0A8H5LWC5"/>
<evidence type="ECO:0000313" key="2">
    <source>
        <dbReference type="EMBL" id="KAF5371978.1"/>
    </source>
</evidence>
<accession>A0A8H5LWC5</accession>
<feature type="region of interest" description="Disordered" evidence="1">
    <location>
        <begin position="103"/>
        <end position="257"/>
    </location>
</feature>
<feature type="compositionally biased region" description="Basic and acidic residues" evidence="1">
    <location>
        <begin position="149"/>
        <end position="167"/>
    </location>
</feature>
<name>A0A8H5LWC5_9AGAR</name>
<evidence type="ECO:0000256" key="1">
    <source>
        <dbReference type="SAM" id="MobiDB-lite"/>
    </source>
</evidence>
<keyword evidence="3" id="KW-1185">Reference proteome</keyword>
<gene>
    <name evidence="2" type="ORF">D9615_008042</name>
</gene>
<feature type="compositionally biased region" description="Basic and acidic residues" evidence="1">
    <location>
        <begin position="204"/>
        <end position="219"/>
    </location>
</feature>
<organism evidence="2 3">
    <name type="scientific">Tricholomella constricta</name>
    <dbReference type="NCBI Taxonomy" id="117010"/>
    <lineage>
        <taxon>Eukaryota</taxon>
        <taxon>Fungi</taxon>
        <taxon>Dikarya</taxon>
        <taxon>Basidiomycota</taxon>
        <taxon>Agaricomycotina</taxon>
        <taxon>Agaricomycetes</taxon>
        <taxon>Agaricomycetidae</taxon>
        <taxon>Agaricales</taxon>
        <taxon>Tricholomatineae</taxon>
        <taxon>Lyophyllaceae</taxon>
        <taxon>Tricholomella</taxon>
    </lineage>
</organism>
<feature type="compositionally biased region" description="Low complexity" evidence="1">
    <location>
        <begin position="61"/>
        <end position="70"/>
    </location>
</feature>
<proteinExistence type="predicted"/>
<dbReference type="EMBL" id="JAACJP010000044">
    <property type="protein sequence ID" value="KAF5371978.1"/>
    <property type="molecule type" value="Genomic_DNA"/>
</dbReference>
<dbReference type="Proteomes" id="UP000565441">
    <property type="component" value="Unassembled WGS sequence"/>
</dbReference>